<protein>
    <recommendedName>
        <fullName evidence="4">SPRY domain-containing protein</fullName>
    </recommendedName>
</protein>
<evidence type="ECO:0000313" key="2">
    <source>
        <dbReference type="EMBL" id="KAA6372275.1"/>
    </source>
</evidence>
<reference evidence="2 3" key="1">
    <citation type="submission" date="2019-03" db="EMBL/GenBank/DDBJ databases">
        <title>Single cell metagenomics reveals metabolic interactions within the superorganism composed of flagellate Streblomastix strix and complex community of Bacteroidetes bacteria on its surface.</title>
        <authorList>
            <person name="Treitli S.C."/>
            <person name="Kolisko M."/>
            <person name="Husnik F."/>
            <person name="Keeling P."/>
            <person name="Hampl V."/>
        </authorList>
    </citation>
    <scope>NUCLEOTIDE SEQUENCE [LARGE SCALE GENOMIC DNA]</scope>
    <source>
        <strain evidence="2">ST1C</strain>
    </source>
</reference>
<feature type="region of interest" description="Disordered" evidence="1">
    <location>
        <begin position="33"/>
        <end position="72"/>
    </location>
</feature>
<organism evidence="2 3">
    <name type="scientific">Streblomastix strix</name>
    <dbReference type="NCBI Taxonomy" id="222440"/>
    <lineage>
        <taxon>Eukaryota</taxon>
        <taxon>Metamonada</taxon>
        <taxon>Preaxostyla</taxon>
        <taxon>Oxymonadida</taxon>
        <taxon>Streblomastigidae</taxon>
        <taxon>Streblomastix</taxon>
    </lineage>
</organism>
<gene>
    <name evidence="2" type="ORF">EZS28_032198</name>
</gene>
<sequence length="323" mass="36690">MYIRQHNSKSKSIQLESDEKLRIAEERARLAEERIRQGEEKTRAAEERARVSEEQTRISTQKEREKADQEQARVAEEQTRIYAQKEREKADQEQARLAQERARVAAKQVPKQSQIPASLYSALQEMNIPEGDKGRVEGSTLICQNGGSDNECHTITMDPIINDGVARFEVVFNGHEGEEFSLGIVEASQVFKLNDLPNGMNGNCSARYSNIGELAHRVYCITKDSTPINGNSPFNCGQKISIEIDMTSNPRKCVFFVNGLEQKNSVVNIPKAIRFYVFVRKLNSSFQVTRFERLQSSSARGVPGSKQWEWGKNWKQKSQCSIQ</sequence>
<proteinExistence type="predicted"/>
<dbReference type="AlphaFoldDB" id="A0A5J4UR59"/>
<evidence type="ECO:0008006" key="4">
    <source>
        <dbReference type="Google" id="ProtNLM"/>
    </source>
</evidence>
<evidence type="ECO:0000313" key="3">
    <source>
        <dbReference type="Proteomes" id="UP000324800"/>
    </source>
</evidence>
<evidence type="ECO:0000256" key="1">
    <source>
        <dbReference type="SAM" id="MobiDB-lite"/>
    </source>
</evidence>
<dbReference type="Proteomes" id="UP000324800">
    <property type="component" value="Unassembled WGS sequence"/>
</dbReference>
<name>A0A5J4UR59_9EUKA</name>
<accession>A0A5J4UR59</accession>
<dbReference type="EMBL" id="SNRW01013733">
    <property type="protein sequence ID" value="KAA6372275.1"/>
    <property type="molecule type" value="Genomic_DNA"/>
</dbReference>
<comment type="caution">
    <text evidence="2">The sequence shown here is derived from an EMBL/GenBank/DDBJ whole genome shotgun (WGS) entry which is preliminary data.</text>
</comment>